<reference evidence="3" key="1">
    <citation type="submission" date="2017-09" db="EMBL/GenBank/DDBJ databases">
        <title>Luteimonas liuhanmingii sp.nov., isolated from the intestinal contents of Tibetan Plateau Pika in Yushu, Qinghai Province, China.</title>
        <authorList>
            <person name="Gui Z."/>
        </authorList>
    </citation>
    <scope>NUCLEOTIDE SEQUENCE [LARGE SCALE GENOMIC DNA]</scope>
    <source>
        <strain evidence="3">100111</strain>
    </source>
</reference>
<dbReference type="KEGG" id="lum:CNR27_14810"/>
<dbReference type="OrthoDB" id="6025181at2"/>
<keyword evidence="1" id="KW-1133">Transmembrane helix</keyword>
<evidence type="ECO:0000256" key="1">
    <source>
        <dbReference type="SAM" id="Phobius"/>
    </source>
</evidence>
<gene>
    <name evidence="2" type="ORF">CNR27_14810</name>
</gene>
<keyword evidence="1" id="KW-0472">Membrane</keyword>
<dbReference type="RefSeq" id="WP_096300003.1">
    <property type="nucleotide sequence ID" value="NZ_CP023406.1"/>
</dbReference>
<keyword evidence="3" id="KW-1185">Reference proteome</keyword>
<proteinExistence type="predicted"/>
<keyword evidence="1" id="KW-0812">Transmembrane</keyword>
<sequence length="192" mass="20811">MRRESGFTLMEALVVLMLVSILVSLAFEMLGAYRIAKGRVFESSAGTDRRALVQTWFADSVRGMVALPDAMPTGTSTKLAGVTLSPAMSAQGGPVPVEWELMGEDGRSTLIYREYGEEMWRYSSWAEVTEPRFVYAGDDGATSDRWPPALGEQSRLPSLIILTSGGEGVSALAVAPRNGKPVRAEAFELETD</sequence>
<dbReference type="EMBL" id="CP023406">
    <property type="protein sequence ID" value="ATD68548.1"/>
    <property type="molecule type" value="Genomic_DNA"/>
</dbReference>
<name>A0A290XHQ8_9GAMM</name>
<organism evidence="2 3">
    <name type="scientific">Luteimonas chenhongjianii</name>
    <dbReference type="NCBI Taxonomy" id="2006110"/>
    <lineage>
        <taxon>Bacteria</taxon>
        <taxon>Pseudomonadati</taxon>
        <taxon>Pseudomonadota</taxon>
        <taxon>Gammaproteobacteria</taxon>
        <taxon>Lysobacterales</taxon>
        <taxon>Lysobacteraceae</taxon>
        <taxon>Luteimonas</taxon>
    </lineage>
</organism>
<feature type="transmembrane region" description="Helical" evidence="1">
    <location>
        <begin position="12"/>
        <end position="33"/>
    </location>
</feature>
<evidence type="ECO:0000313" key="2">
    <source>
        <dbReference type="EMBL" id="ATD68548.1"/>
    </source>
</evidence>
<dbReference type="NCBIfam" id="TIGR02532">
    <property type="entry name" value="IV_pilin_GFxxxE"/>
    <property type="match status" value="1"/>
</dbReference>
<dbReference type="AlphaFoldDB" id="A0A290XHQ8"/>
<evidence type="ECO:0008006" key="4">
    <source>
        <dbReference type="Google" id="ProtNLM"/>
    </source>
</evidence>
<protein>
    <recommendedName>
        <fullName evidence="4">Prepilin-type N-terminal cleavage/methylation domain-containing protein</fullName>
    </recommendedName>
</protein>
<dbReference type="Proteomes" id="UP000218968">
    <property type="component" value="Chromosome"/>
</dbReference>
<evidence type="ECO:0000313" key="3">
    <source>
        <dbReference type="Proteomes" id="UP000218968"/>
    </source>
</evidence>
<dbReference type="Pfam" id="PF07963">
    <property type="entry name" value="N_methyl"/>
    <property type="match status" value="1"/>
</dbReference>
<accession>A0A290XHQ8</accession>
<dbReference type="InterPro" id="IPR012902">
    <property type="entry name" value="N_methyl_site"/>
</dbReference>